<feature type="region of interest" description="Disordered" evidence="1">
    <location>
        <begin position="34"/>
        <end position="54"/>
    </location>
</feature>
<evidence type="ECO:0000313" key="2">
    <source>
        <dbReference type="EMBL" id="SFD50473.1"/>
    </source>
</evidence>
<gene>
    <name evidence="2" type="ORF">SAMN04515678_101356</name>
</gene>
<sequence>MTFRDGPNSPHRPEDSSLVVIDHQLCQFANLERSRDEVGRARPPRPAAATAMTPLAHEQNPSGVFCSFAKWLAL</sequence>
<evidence type="ECO:0000256" key="1">
    <source>
        <dbReference type="SAM" id="MobiDB-lite"/>
    </source>
</evidence>
<accession>A0A1I1T2N9</accession>
<dbReference type="AlphaFoldDB" id="A0A1I1T2N9"/>
<evidence type="ECO:0008006" key="4">
    <source>
        <dbReference type="Google" id="ProtNLM"/>
    </source>
</evidence>
<name>A0A1I1T2N9_9RHOB</name>
<keyword evidence="3" id="KW-1185">Reference proteome</keyword>
<organism evidence="2 3">
    <name type="scientific">Roseivivax sediminis</name>
    <dbReference type="NCBI Taxonomy" id="936889"/>
    <lineage>
        <taxon>Bacteria</taxon>
        <taxon>Pseudomonadati</taxon>
        <taxon>Pseudomonadota</taxon>
        <taxon>Alphaproteobacteria</taxon>
        <taxon>Rhodobacterales</taxon>
        <taxon>Roseobacteraceae</taxon>
        <taxon>Roseivivax</taxon>
    </lineage>
</organism>
<reference evidence="2 3" key="1">
    <citation type="submission" date="2016-10" db="EMBL/GenBank/DDBJ databases">
        <authorList>
            <person name="Varghese N."/>
            <person name="Submissions S."/>
        </authorList>
    </citation>
    <scope>NUCLEOTIDE SEQUENCE [LARGE SCALE GENOMIC DNA]</scope>
    <source>
        <strain evidence="3">YIM D21,KCTC 23444,ACCC 10710</strain>
    </source>
</reference>
<protein>
    <recommendedName>
        <fullName evidence="4">Isochorismatase family protein</fullName>
    </recommendedName>
</protein>
<dbReference type="Proteomes" id="UP000325289">
    <property type="component" value="Unassembled WGS sequence"/>
</dbReference>
<evidence type="ECO:0000313" key="3">
    <source>
        <dbReference type="Proteomes" id="UP000325289"/>
    </source>
</evidence>
<proteinExistence type="predicted"/>
<dbReference type="EMBL" id="FOMS01000001">
    <property type="protein sequence ID" value="SFD50473.1"/>
    <property type="molecule type" value="Genomic_DNA"/>
</dbReference>
<dbReference type="RefSeq" id="WP_149754153.1">
    <property type="nucleotide sequence ID" value="NZ_FOMS01000001.1"/>
</dbReference>